<reference evidence="1" key="1">
    <citation type="journal article" date="2019" name="bioRxiv">
        <title>The Genome of the Zebra Mussel, Dreissena polymorpha: A Resource for Invasive Species Research.</title>
        <authorList>
            <person name="McCartney M.A."/>
            <person name="Auch B."/>
            <person name="Kono T."/>
            <person name="Mallez S."/>
            <person name="Zhang Y."/>
            <person name="Obille A."/>
            <person name="Becker A."/>
            <person name="Abrahante J.E."/>
            <person name="Garbe J."/>
            <person name="Badalamenti J.P."/>
            <person name="Herman A."/>
            <person name="Mangelson H."/>
            <person name="Liachko I."/>
            <person name="Sullivan S."/>
            <person name="Sone E.D."/>
            <person name="Koren S."/>
            <person name="Silverstein K.A.T."/>
            <person name="Beckman K.B."/>
            <person name="Gohl D.M."/>
        </authorList>
    </citation>
    <scope>NUCLEOTIDE SEQUENCE</scope>
    <source>
        <strain evidence="1">Duluth1</strain>
        <tissue evidence="1">Whole animal</tissue>
    </source>
</reference>
<sequence>MFLSVRRLHLGKSKTGYLKLERHSKDSARSTSGTNIHVKEPRKFDGSEFQSLGAAFMKLRSQYDTDLIFVGITNEVASFFDLKFRLALKQRKKTKMWHDEQTTNDRVIDDIESEEFHKHRNTSRTRVESLPIPKANAPAVLWKAV</sequence>
<accession>A0A9D4HTI6</accession>
<dbReference type="AlphaFoldDB" id="A0A9D4HTI6"/>
<keyword evidence="2" id="KW-1185">Reference proteome</keyword>
<dbReference type="EMBL" id="JAIWYP010000012">
    <property type="protein sequence ID" value="KAH3730481.1"/>
    <property type="molecule type" value="Genomic_DNA"/>
</dbReference>
<dbReference type="Proteomes" id="UP000828390">
    <property type="component" value="Unassembled WGS sequence"/>
</dbReference>
<protein>
    <submittedName>
        <fullName evidence="1">Uncharacterized protein</fullName>
    </submittedName>
</protein>
<proteinExistence type="predicted"/>
<comment type="caution">
    <text evidence="1">The sequence shown here is derived from an EMBL/GenBank/DDBJ whole genome shotgun (WGS) entry which is preliminary data.</text>
</comment>
<gene>
    <name evidence="1" type="ORF">DPMN_056470</name>
</gene>
<evidence type="ECO:0000313" key="1">
    <source>
        <dbReference type="EMBL" id="KAH3730481.1"/>
    </source>
</evidence>
<reference evidence="1" key="2">
    <citation type="submission" date="2020-11" db="EMBL/GenBank/DDBJ databases">
        <authorList>
            <person name="McCartney M.A."/>
            <person name="Auch B."/>
            <person name="Kono T."/>
            <person name="Mallez S."/>
            <person name="Becker A."/>
            <person name="Gohl D.M."/>
            <person name="Silverstein K.A.T."/>
            <person name="Koren S."/>
            <person name="Bechman K.B."/>
            <person name="Herman A."/>
            <person name="Abrahante J.E."/>
            <person name="Garbe J."/>
        </authorList>
    </citation>
    <scope>NUCLEOTIDE SEQUENCE</scope>
    <source>
        <strain evidence="1">Duluth1</strain>
        <tissue evidence="1">Whole animal</tissue>
    </source>
</reference>
<name>A0A9D4HTI6_DREPO</name>
<organism evidence="1 2">
    <name type="scientific">Dreissena polymorpha</name>
    <name type="common">Zebra mussel</name>
    <name type="synonym">Mytilus polymorpha</name>
    <dbReference type="NCBI Taxonomy" id="45954"/>
    <lineage>
        <taxon>Eukaryota</taxon>
        <taxon>Metazoa</taxon>
        <taxon>Spiralia</taxon>
        <taxon>Lophotrochozoa</taxon>
        <taxon>Mollusca</taxon>
        <taxon>Bivalvia</taxon>
        <taxon>Autobranchia</taxon>
        <taxon>Heteroconchia</taxon>
        <taxon>Euheterodonta</taxon>
        <taxon>Imparidentia</taxon>
        <taxon>Neoheterodontei</taxon>
        <taxon>Myida</taxon>
        <taxon>Dreissenoidea</taxon>
        <taxon>Dreissenidae</taxon>
        <taxon>Dreissena</taxon>
    </lineage>
</organism>
<evidence type="ECO:0000313" key="2">
    <source>
        <dbReference type="Proteomes" id="UP000828390"/>
    </source>
</evidence>